<dbReference type="AlphaFoldDB" id="U5W1A6"/>
<dbReference type="Proteomes" id="UP000017746">
    <property type="component" value="Chromosome"/>
</dbReference>
<sequence length="97" mass="10821">MHDSAYEVAGDDPRLAKLLRVSLTKLAEGDDPLLREMAEGVLDGSVDLRRAAMSDAYDAGFDAAFSQFRDHYDSLDQDQREELAAETERQLDSLLDD</sequence>
<dbReference type="PATRIC" id="fig|1246995.3.peg.4826"/>
<accession>U5W1A6</accession>
<reference evidence="1 2" key="1">
    <citation type="journal article" date="2014" name="J. Biotechnol.">
        <title>Complete genome sequence of the actinobacterium Actinoplanes friuliensis HAG 010964, producer of the lipopeptide antibiotic friulimycin.</title>
        <authorList>
            <person name="Ruckert C."/>
            <person name="Szczepanowski R."/>
            <person name="Albersmeier A."/>
            <person name="Goesmann A."/>
            <person name="Fischer N."/>
            <person name="Steinkamper A."/>
            <person name="Puhler A."/>
            <person name="Biener R."/>
            <person name="Schwartz D."/>
            <person name="Kalinowski J."/>
        </authorList>
    </citation>
    <scope>NUCLEOTIDE SEQUENCE [LARGE SCALE GENOMIC DNA]</scope>
    <source>
        <strain evidence="1 2">DSM 7358</strain>
    </source>
</reference>
<gene>
    <name evidence="1" type="ORF">AFR_23825</name>
</gene>
<dbReference type="eggNOG" id="ENOG502ZGV9">
    <property type="taxonomic scope" value="Bacteria"/>
</dbReference>
<proteinExistence type="predicted"/>
<evidence type="ECO:0000313" key="2">
    <source>
        <dbReference type="Proteomes" id="UP000017746"/>
    </source>
</evidence>
<dbReference type="RefSeq" id="WP_023363623.1">
    <property type="nucleotide sequence ID" value="NC_022657.1"/>
</dbReference>
<dbReference type="KEGG" id="afs:AFR_23825"/>
<organism evidence="1 2">
    <name type="scientific">Actinoplanes friuliensis DSM 7358</name>
    <dbReference type="NCBI Taxonomy" id="1246995"/>
    <lineage>
        <taxon>Bacteria</taxon>
        <taxon>Bacillati</taxon>
        <taxon>Actinomycetota</taxon>
        <taxon>Actinomycetes</taxon>
        <taxon>Micromonosporales</taxon>
        <taxon>Micromonosporaceae</taxon>
        <taxon>Actinoplanes</taxon>
    </lineage>
</organism>
<protein>
    <submittedName>
        <fullName evidence="1">Uncharacterized protein</fullName>
    </submittedName>
</protein>
<evidence type="ECO:0000313" key="1">
    <source>
        <dbReference type="EMBL" id="AGZ43033.1"/>
    </source>
</evidence>
<dbReference type="HOGENOM" id="CLU_2340496_0_0_11"/>
<keyword evidence="2" id="KW-1185">Reference proteome</keyword>
<name>U5W1A6_9ACTN</name>
<dbReference type="OrthoDB" id="3397065at2"/>
<dbReference type="STRING" id="1246995.AFR_23825"/>
<dbReference type="EMBL" id="CP006272">
    <property type="protein sequence ID" value="AGZ43033.1"/>
    <property type="molecule type" value="Genomic_DNA"/>
</dbReference>